<evidence type="ECO:0000256" key="8">
    <source>
        <dbReference type="PROSITE-ProRule" id="PRU00855"/>
    </source>
</evidence>
<keyword evidence="7 8" id="KW-0694">RNA-binding</keyword>
<evidence type="ECO:0000256" key="7">
    <source>
        <dbReference type="ARBA" id="ARBA00022884"/>
    </source>
</evidence>
<dbReference type="InterPro" id="IPR024161">
    <property type="entry name" value="Znf_nanos-typ"/>
</dbReference>
<dbReference type="Proteomes" id="UP001497525">
    <property type="component" value="Unassembled WGS sequence"/>
</dbReference>
<comment type="similarity">
    <text evidence="8">Belongs to the nanos family.</text>
</comment>
<dbReference type="InterPro" id="IPR008705">
    <property type="entry name" value="Nanos/Xcar2"/>
</dbReference>
<proteinExistence type="inferred from homology"/>
<comment type="subcellular location">
    <subcellularLocation>
        <location evidence="1">Cytoplasm</location>
    </subcellularLocation>
</comment>
<dbReference type="Gene3D" id="4.10.60.30">
    <property type="entry name" value="Nanos, RNA-binding domain"/>
    <property type="match status" value="1"/>
</dbReference>
<name>A0AAV2T193_CALDB</name>
<keyword evidence="5" id="KW-0862">Zinc</keyword>
<evidence type="ECO:0000256" key="6">
    <source>
        <dbReference type="ARBA" id="ARBA00022845"/>
    </source>
</evidence>
<dbReference type="GO" id="GO:0005737">
    <property type="term" value="C:cytoplasm"/>
    <property type="evidence" value="ECO:0007669"/>
    <property type="project" value="UniProtKB-SubCell"/>
</dbReference>
<evidence type="ECO:0000256" key="3">
    <source>
        <dbReference type="ARBA" id="ARBA00022723"/>
    </source>
</evidence>
<dbReference type="AlphaFoldDB" id="A0AAV2T193"/>
<dbReference type="GO" id="GO:0006417">
    <property type="term" value="P:regulation of translation"/>
    <property type="evidence" value="ECO:0007669"/>
    <property type="project" value="UniProtKB-UniRule"/>
</dbReference>
<dbReference type="Pfam" id="PF05741">
    <property type="entry name" value="zf-nanos"/>
    <property type="match status" value="1"/>
</dbReference>
<comment type="caution">
    <text evidence="10">The sequence shown here is derived from an EMBL/GenBank/DDBJ whole genome shotgun (WGS) entry which is preliminary data.</text>
</comment>
<keyword evidence="3" id="KW-0479">Metal-binding</keyword>
<evidence type="ECO:0000313" key="11">
    <source>
        <dbReference type="Proteomes" id="UP001497525"/>
    </source>
</evidence>
<reference evidence="10" key="1">
    <citation type="submission" date="2024-06" db="EMBL/GenBank/DDBJ databases">
        <authorList>
            <person name="Liu X."/>
            <person name="Lenzi L."/>
            <person name="Haldenby T S."/>
            <person name="Uol C."/>
        </authorList>
    </citation>
    <scope>NUCLEOTIDE SEQUENCE</scope>
</reference>
<feature type="domain" description="Nanos-type" evidence="9">
    <location>
        <begin position="129"/>
        <end position="183"/>
    </location>
</feature>
<evidence type="ECO:0000256" key="5">
    <source>
        <dbReference type="ARBA" id="ARBA00022833"/>
    </source>
</evidence>
<dbReference type="InterPro" id="IPR038129">
    <property type="entry name" value="Nanos_sf"/>
</dbReference>
<accession>A0AAV2T193</accession>
<keyword evidence="2" id="KW-0963">Cytoplasm</keyword>
<sequence length="190" mass="21068">MEDGSFDLYFSGKENCAQSSDQSSSSAGGSYSSNVDPISEALDRLNLETYDASTRSNIPGGILALPRLHNVYSPKLRQRHTALEVELSGWLDRLSDGSPLSLDELHKFRDLCRRVTLAFRRTAEQGIALCPFCRNNGEPFDVYVTHKVKDASGRVTCPVLRMLTCPLCKSTGDAAHTIKHCPYVLRDRSQ</sequence>
<dbReference type="PROSITE" id="PS51522">
    <property type="entry name" value="ZF_NANOS"/>
    <property type="match status" value="1"/>
</dbReference>
<gene>
    <name evidence="10" type="ORF">CDAUBV1_LOCUS2597</name>
</gene>
<keyword evidence="4 8" id="KW-0863">Zinc-finger</keyword>
<dbReference type="GO" id="GO:0003723">
    <property type="term" value="F:RNA binding"/>
    <property type="evidence" value="ECO:0007669"/>
    <property type="project" value="UniProtKB-UniRule"/>
</dbReference>
<evidence type="ECO:0000259" key="9">
    <source>
        <dbReference type="PROSITE" id="PS51522"/>
    </source>
</evidence>
<dbReference type="PANTHER" id="PTHR12887">
    <property type="entry name" value="NANOS PROTEIN"/>
    <property type="match status" value="1"/>
</dbReference>
<keyword evidence="6 8" id="KW-0810">Translation regulation</keyword>
<evidence type="ECO:0000313" key="10">
    <source>
        <dbReference type="EMBL" id="CAL5130536.1"/>
    </source>
</evidence>
<evidence type="ECO:0000256" key="4">
    <source>
        <dbReference type="ARBA" id="ARBA00022771"/>
    </source>
</evidence>
<evidence type="ECO:0000256" key="1">
    <source>
        <dbReference type="ARBA" id="ARBA00004496"/>
    </source>
</evidence>
<organism evidence="10 11">
    <name type="scientific">Calicophoron daubneyi</name>
    <name type="common">Rumen fluke</name>
    <name type="synonym">Paramphistomum daubneyi</name>
    <dbReference type="NCBI Taxonomy" id="300641"/>
    <lineage>
        <taxon>Eukaryota</taxon>
        <taxon>Metazoa</taxon>
        <taxon>Spiralia</taxon>
        <taxon>Lophotrochozoa</taxon>
        <taxon>Platyhelminthes</taxon>
        <taxon>Trematoda</taxon>
        <taxon>Digenea</taxon>
        <taxon>Plagiorchiida</taxon>
        <taxon>Pronocephalata</taxon>
        <taxon>Paramphistomoidea</taxon>
        <taxon>Paramphistomidae</taxon>
        <taxon>Calicophoron</taxon>
    </lineage>
</organism>
<dbReference type="GO" id="GO:0008270">
    <property type="term" value="F:zinc ion binding"/>
    <property type="evidence" value="ECO:0007669"/>
    <property type="project" value="UniProtKB-KW"/>
</dbReference>
<evidence type="ECO:0000256" key="2">
    <source>
        <dbReference type="ARBA" id="ARBA00022490"/>
    </source>
</evidence>
<protein>
    <recommendedName>
        <fullName evidence="9">Nanos-type domain-containing protein</fullName>
    </recommendedName>
</protein>
<dbReference type="EMBL" id="CAXLJL010000068">
    <property type="protein sequence ID" value="CAL5130536.1"/>
    <property type="molecule type" value="Genomic_DNA"/>
</dbReference>